<evidence type="ECO:0000256" key="7">
    <source>
        <dbReference type="ARBA" id="ARBA00023136"/>
    </source>
</evidence>
<feature type="transmembrane region" description="Helical" evidence="10">
    <location>
        <begin position="107"/>
        <end position="131"/>
    </location>
</feature>
<evidence type="ECO:0000256" key="6">
    <source>
        <dbReference type="ARBA" id="ARBA00023016"/>
    </source>
</evidence>
<keyword evidence="4 10" id="KW-0812">Transmembrane</keyword>
<evidence type="ECO:0000259" key="11">
    <source>
        <dbReference type="Pfam" id="PF00924"/>
    </source>
</evidence>
<evidence type="ECO:0000256" key="4">
    <source>
        <dbReference type="ARBA" id="ARBA00022692"/>
    </source>
</evidence>
<dbReference type="Proteomes" id="UP000753961">
    <property type="component" value="Unassembled WGS sequence"/>
</dbReference>
<dbReference type="Gene3D" id="2.30.30.60">
    <property type="match status" value="1"/>
</dbReference>
<keyword evidence="3" id="KW-0997">Cell inner membrane</keyword>
<dbReference type="FunFam" id="2.30.30.60:FF:000002">
    <property type="entry name" value="Mechanosensitive ion channel family protein"/>
    <property type="match status" value="1"/>
</dbReference>
<evidence type="ECO:0000256" key="1">
    <source>
        <dbReference type="ARBA" id="ARBA00004429"/>
    </source>
</evidence>
<dbReference type="PANTHER" id="PTHR30414:SF0">
    <property type="entry name" value="MINICONDUCTANCE MECHANOSENSITIVE CHANNEL YBDG"/>
    <property type="match status" value="1"/>
</dbReference>
<evidence type="ECO:0000256" key="10">
    <source>
        <dbReference type="SAM" id="Phobius"/>
    </source>
</evidence>
<comment type="caution">
    <text evidence="12">The sequence shown here is derived from an EMBL/GenBank/DDBJ whole genome shotgun (WGS) entry which is preliminary data.</text>
</comment>
<protein>
    <recommendedName>
        <fullName evidence="8">Mechanosensing system component YbdG</fullName>
    </recommendedName>
    <alternativeName>
        <fullName evidence="9">Mechanosensitive channel homolog YbdG</fullName>
    </alternativeName>
</protein>
<evidence type="ECO:0000313" key="12">
    <source>
        <dbReference type="EMBL" id="MBY5959856.1"/>
    </source>
</evidence>
<feature type="transmembrane region" description="Helical" evidence="10">
    <location>
        <begin position="80"/>
        <end position="101"/>
    </location>
</feature>
<comment type="subcellular location">
    <subcellularLocation>
        <location evidence="1">Cell inner membrane</location>
        <topology evidence="1">Multi-pass membrane protein</topology>
    </subcellularLocation>
</comment>
<feature type="transmembrane region" description="Helical" evidence="10">
    <location>
        <begin position="177"/>
        <end position="195"/>
    </location>
</feature>
<feature type="domain" description="Mechanosensitive ion channel MscS" evidence="11">
    <location>
        <begin position="197"/>
        <end position="265"/>
    </location>
</feature>
<dbReference type="InterPro" id="IPR006685">
    <property type="entry name" value="MscS_channel_2nd"/>
</dbReference>
<keyword evidence="2" id="KW-1003">Cell membrane</keyword>
<dbReference type="GO" id="GO:0005886">
    <property type="term" value="C:plasma membrane"/>
    <property type="evidence" value="ECO:0007669"/>
    <property type="project" value="UniProtKB-SubCell"/>
</dbReference>
<dbReference type="AlphaFoldDB" id="A0A953HXA4"/>
<reference evidence="12" key="1">
    <citation type="submission" date="2021-06" db="EMBL/GenBank/DDBJ databases">
        <title>44 bacteria genomes isolated from Dapeng, Shenzhen.</title>
        <authorList>
            <person name="Zheng W."/>
            <person name="Yu S."/>
            <person name="Huang Y."/>
        </authorList>
    </citation>
    <scope>NUCLEOTIDE SEQUENCE</scope>
    <source>
        <strain evidence="12">DP5N28-2</strain>
    </source>
</reference>
<evidence type="ECO:0000313" key="13">
    <source>
        <dbReference type="Proteomes" id="UP000753961"/>
    </source>
</evidence>
<evidence type="ECO:0000256" key="8">
    <source>
        <dbReference type="ARBA" id="ARBA00093630"/>
    </source>
</evidence>
<proteinExistence type="predicted"/>
<dbReference type="InterPro" id="IPR023408">
    <property type="entry name" value="MscS_beta-dom_sf"/>
</dbReference>
<evidence type="ECO:0000256" key="5">
    <source>
        <dbReference type="ARBA" id="ARBA00022989"/>
    </source>
</evidence>
<keyword evidence="13" id="KW-1185">Reference proteome</keyword>
<keyword evidence="6" id="KW-0346">Stress response</keyword>
<feature type="transmembrane region" description="Helical" evidence="10">
    <location>
        <begin position="152"/>
        <end position="171"/>
    </location>
</feature>
<dbReference type="InterPro" id="IPR010920">
    <property type="entry name" value="LSM_dom_sf"/>
</dbReference>
<dbReference type="PANTHER" id="PTHR30414">
    <property type="entry name" value="MINICONDUCTANCE MECHANOSENSITIVE CHANNEL YBDG"/>
    <property type="match status" value="1"/>
</dbReference>
<evidence type="ECO:0000256" key="3">
    <source>
        <dbReference type="ARBA" id="ARBA00022519"/>
    </source>
</evidence>
<dbReference type="SUPFAM" id="SSF50182">
    <property type="entry name" value="Sm-like ribonucleoproteins"/>
    <property type="match status" value="1"/>
</dbReference>
<feature type="transmembrane region" description="Helical" evidence="10">
    <location>
        <begin position="31"/>
        <end position="56"/>
    </location>
</feature>
<gene>
    <name evidence="12" type="ORF">KUV50_17005</name>
</gene>
<accession>A0A953HXA4</accession>
<dbReference type="RefSeq" id="WP_222581393.1">
    <property type="nucleotide sequence ID" value="NZ_JAHVHU010000018.1"/>
</dbReference>
<dbReference type="EMBL" id="JAHVHU010000018">
    <property type="protein sequence ID" value="MBY5959856.1"/>
    <property type="molecule type" value="Genomic_DNA"/>
</dbReference>
<name>A0A953HXA4_9BACT</name>
<sequence length="436" mass="50290">MRTVPVIMEDFNDWMIDKIMDLGIPKWGADYVQLAILLIVLVIIIFIITPVVRSFLNRLLASWAKRTATKFDDFLIENKFIWYLTQLIPYIILSIFMPIILQGFKAWIPIMTIFLQVYGVLLSLWIIRAFLKALLDYARTKKSLHDKPLESYLQVIMIILYVMGGLLLFSILTGKSLWTFLTAMGAASAIILLVFKDSILGFVASIQVATNDMVRIGDWIQMDQYGADGTVNEITLSTVKVQNFDKTITTIPTYSLISDSFINWRGMQESGGRRIKRPIYIKISTIRHLTHEEVNELKKIQLLTSYIEKRQKEIEDFNAANAPDRDVLMNGRNLTNIGLFRKYIELYANHRPDINKEMTFMVRQLSPTANGLPLELYFFADTTQWTIYEAIMSDMFDHLLASIKYFHLEVFENPASDDLRSLREHFPSTSTTKSSS</sequence>
<dbReference type="GO" id="GO:0008381">
    <property type="term" value="F:mechanosensitive monoatomic ion channel activity"/>
    <property type="evidence" value="ECO:0007669"/>
    <property type="project" value="InterPro"/>
</dbReference>
<keyword evidence="7 10" id="KW-0472">Membrane</keyword>
<organism evidence="12 13">
    <name type="scientific">Membranihabitans marinus</name>
    <dbReference type="NCBI Taxonomy" id="1227546"/>
    <lineage>
        <taxon>Bacteria</taxon>
        <taxon>Pseudomonadati</taxon>
        <taxon>Bacteroidota</taxon>
        <taxon>Saprospiria</taxon>
        <taxon>Saprospirales</taxon>
        <taxon>Saprospiraceae</taxon>
        <taxon>Membranihabitans</taxon>
    </lineage>
</organism>
<keyword evidence="5 10" id="KW-1133">Transmembrane helix</keyword>
<evidence type="ECO:0000256" key="2">
    <source>
        <dbReference type="ARBA" id="ARBA00022475"/>
    </source>
</evidence>
<dbReference type="Pfam" id="PF00924">
    <property type="entry name" value="MS_channel_2nd"/>
    <property type="match status" value="1"/>
</dbReference>
<evidence type="ECO:0000256" key="9">
    <source>
        <dbReference type="ARBA" id="ARBA00093659"/>
    </source>
</evidence>
<dbReference type="InterPro" id="IPR030192">
    <property type="entry name" value="YbdG"/>
</dbReference>
<dbReference type="GO" id="GO:0071470">
    <property type="term" value="P:cellular response to osmotic stress"/>
    <property type="evidence" value="ECO:0007669"/>
    <property type="project" value="InterPro"/>
</dbReference>